<organism evidence="3 4">
    <name type="scientific">Vitrella brassicaformis (strain CCMP3155)</name>
    <dbReference type="NCBI Taxonomy" id="1169540"/>
    <lineage>
        <taxon>Eukaryota</taxon>
        <taxon>Sar</taxon>
        <taxon>Alveolata</taxon>
        <taxon>Colpodellida</taxon>
        <taxon>Vitrellaceae</taxon>
        <taxon>Vitrella</taxon>
    </lineage>
</organism>
<feature type="region of interest" description="Disordered" evidence="2">
    <location>
        <begin position="356"/>
        <end position="408"/>
    </location>
</feature>
<evidence type="ECO:0000313" key="4">
    <source>
        <dbReference type="Proteomes" id="UP000041254"/>
    </source>
</evidence>
<name>A0A0G4EVX2_VITBC</name>
<feature type="compositionally biased region" description="Low complexity" evidence="2">
    <location>
        <begin position="74"/>
        <end position="84"/>
    </location>
</feature>
<evidence type="ECO:0000313" key="3">
    <source>
        <dbReference type="EMBL" id="CEM02352.1"/>
    </source>
</evidence>
<dbReference type="Proteomes" id="UP000041254">
    <property type="component" value="Unassembled WGS sequence"/>
</dbReference>
<feature type="compositionally biased region" description="Basic and acidic residues" evidence="2">
    <location>
        <begin position="392"/>
        <end position="408"/>
    </location>
</feature>
<dbReference type="VEuPathDB" id="CryptoDB:Vbra_8311"/>
<feature type="coiled-coil region" evidence="1">
    <location>
        <begin position="279"/>
        <end position="327"/>
    </location>
</feature>
<gene>
    <name evidence="3" type="ORF">Vbra_8311</name>
</gene>
<feature type="region of interest" description="Disordered" evidence="2">
    <location>
        <begin position="25"/>
        <end position="150"/>
    </location>
</feature>
<feature type="compositionally biased region" description="Basic and acidic residues" evidence="2">
    <location>
        <begin position="113"/>
        <end position="126"/>
    </location>
</feature>
<dbReference type="InParanoid" id="A0A0G4EVX2"/>
<feature type="compositionally biased region" description="Acidic residues" evidence="2">
    <location>
        <begin position="168"/>
        <end position="183"/>
    </location>
</feature>
<evidence type="ECO:0000256" key="1">
    <source>
        <dbReference type="SAM" id="Coils"/>
    </source>
</evidence>
<evidence type="ECO:0000256" key="2">
    <source>
        <dbReference type="SAM" id="MobiDB-lite"/>
    </source>
</evidence>
<protein>
    <submittedName>
        <fullName evidence="3">Uncharacterized protein</fullName>
    </submittedName>
</protein>
<dbReference type="EMBL" id="CDMY01000324">
    <property type="protein sequence ID" value="CEM02352.1"/>
    <property type="molecule type" value="Genomic_DNA"/>
</dbReference>
<keyword evidence="1" id="KW-0175">Coiled coil</keyword>
<accession>A0A0G4EVX2</accession>
<keyword evidence="4" id="KW-1185">Reference proteome</keyword>
<feature type="compositionally biased region" description="Low complexity" evidence="2">
    <location>
        <begin position="371"/>
        <end position="385"/>
    </location>
</feature>
<sequence length="408" mass="44574">MRTFRGRLTPVTGGSSTLRSAFEELDDVTVETSRPRWYSEGWRGPSGPAGHRGHQDRAHHHPAPPSRRERGRRPGPAAPGRQPGELPQGGGDRREGTAPATSCLSRRLGGGRLEADHSARAAEQYHRPQRGASGEPRRAVAGKLRLSKNNEELQDLLVAAIQQRPRDDESDSNDSDTPADVDGEPGSQPPSPTADEDEIEWGEFQSACVRRPLNAALPAAAAAGAGAGGKGIGEVYVRGLLFSSGLLPPVPDMPPPMPEGYERISRERYFYTEGYERMRSLINAKIAGLERDKDNYRRQASEAEGEAREANRDLFALQQHLEELNYQVHDIVRREQAAGTGEPSVSSVPAEFLLLPAWTTPPDSPRLGRSKPTANPAAPPLLLHPKPQKGVRSQDRRRELRGQESDEG</sequence>
<feature type="region of interest" description="Disordered" evidence="2">
    <location>
        <begin position="163"/>
        <end position="196"/>
    </location>
</feature>
<feature type="compositionally biased region" description="Basic residues" evidence="2">
    <location>
        <begin position="51"/>
        <end position="62"/>
    </location>
</feature>
<proteinExistence type="predicted"/>
<dbReference type="AlphaFoldDB" id="A0A0G4EVX2"/>
<reference evidence="3 4" key="1">
    <citation type="submission" date="2014-11" db="EMBL/GenBank/DDBJ databases">
        <authorList>
            <person name="Zhu J."/>
            <person name="Qi W."/>
            <person name="Song R."/>
        </authorList>
    </citation>
    <scope>NUCLEOTIDE SEQUENCE [LARGE SCALE GENOMIC DNA]</scope>
</reference>